<protein>
    <submittedName>
        <fullName evidence="1">Uncharacterized protein</fullName>
    </submittedName>
</protein>
<sequence>MNDKEINDKRLDKDFRSISFSGYKKSAAKKELLNYMFAGKIEESCYWSVELICAGHYVDLWDSIFLYISKFINLGNPRLPLYIDHRLNDFKNILNGGYTDSELKLRNNNKIRRLFAEVICVLCLSKRKNSYDPPKIKDTEYNSINLTHKLKAPSVDYANKIFKKDDPKELFISINELAWHIDKSNKNSSEAYYWIEWILGFENICKKNKSIKSIASRREAPVESKFQRDIIWLVWDVIFQESKKHPEGVQKIIESLLNLFSARFSPGSKKRRKTMLYFAISLLTEPFDSTIPLYKDKKVIAQVTSKIDNIYKQIKKNEVKPMTDYLFNNNWNAGNLEKTIDKLNRMDAITNMVPRNK</sequence>
<dbReference type="AlphaFoldDB" id="A0A6C0AKS9"/>
<accession>A0A6C0AKS9</accession>
<evidence type="ECO:0000313" key="1">
    <source>
        <dbReference type="EMBL" id="QHS80414.1"/>
    </source>
</evidence>
<dbReference type="EMBL" id="MN740679">
    <property type="protein sequence ID" value="QHS80414.1"/>
    <property type="molecule type" value="Genomic_DNA"/>
</dbReference>
<reference evidence="1" key="1">
    <citation type="journal article" date="2020" name="Nature">
        <title>Giant virus diversity and host interactions through global metagenomics.</title>
        <authorList>
            <person name="Schulz F."/>
            <person name="Roux S."/>
            <person name="Paez-Espino D."/>
            <person name="Jungbluth S."/>
            <person name="Walsh D.A."/>
            <person name="Denef V.J."/>
            <person name="McMahon K.D."/>
            <person name="Konstantinidis K.T."/>
            <person name="Eloe-Fadrosh E.A."/>
            <person name="Kyrpides N.C."/>
            <person name="Woyke T."/>
        </authorList>
    </citation>
    <scope>NUCLEOTIDE SEQUENCE</scope>
    <source>
        <strain evidence="2">GVMAG-M-3300024261-37</strain>
        <strain evidence="1">GVMAG-S-1039698-54</strain>
    </source>
</reference>
<evidence type="ECO:0000313" key="2">
    <source>
        <dbReference type="EMBL" id="QHT94920.1"/>
    </source>
</evidence>
<name>A0A6C0AKS9_9ZZZZ</name>
<dbReference type="EMBL" id="MN740232">
    <property type="protein sequence ID" value="QHT94920.1"/>
    <property type="molecule type" value="Genomic_DNA"/>
</dbReference>
<proteinExistence type="predicted"/>
<organism evidence="1">
    <name type="scientific">viral metagenome</name>
    <dbReference type="NCBI Taxonomy" id="1070528"/>
    <lineage>
        <taxon>unclassified sequences</taxon>
        <taxon>metagenomes</taxon>
        <taxon>organismal metagenomes</taxon>
    </lineage>
</organism>